<dbReference type="FunFam" id="3.40.50.720:FF:000084">
    <property type="entry name" value="Short-chain dehydrogenase reductase"/>
    <property type="match status" value="1"/>
</dbReference>
<evidence type="ECO:0000256" key="1">
    <source>
        <dbReference type="ARBA" id="ARBA00006484"/>
    </source>
</evidence>
<dbReference type="Proteomes" id="UP001213000">
    <property type="component" value="Unassembled WGS sequence"/>
</dbReference>
<gene>
    <name evidence="4" type="ORF">NP233_g7135</name>
</gene>
<evidence type="ECO:0000256" key="3">
    <source>
        <dbReference type="ARBA" id="ARBA00023002"/>
    </source>
</evidence>
<evidence type="ECO:0000256" key="2">
    <source>
        <dbReference type="ARBA" id="ARBA00022857"/>
    </source>
</evidence>
<accession>A0AAD5YUW4</accession>
<evidence type="ECO:0000313" key="4">
    <source>
        <dbReference type="EMBL" id="KAJ3566220.1"/>
    </source>
</evidence>
<proteinExistence type="inferred from homology"/>
<dbReference type="InterPro" id="IPR036291">
    <property type="entry name" value="NAD(P)-bd_dom_sf"/>
</dbReference>
<comment type="caution">
    <text evidence="4">The sequence shown here is derived from an EMBL/GenBank/DDBJ whole genome shotgun (WGS) entry which is preliminary data.</text>
</comment>
<name>A0AAD5YUW4_9AGAR</name>
<organism evidence="4 5">
    <name type="scientific">Leucocoprinus birnbaumii</name>
    <dbReference type="NCBI Taxonomy" id="56174"/>
    <lineage>
        <taxon>Eukaryota</taxon>
        <taxon>Fungi</taxon>
        <taxon>Dikarya</taxon>
        <taxon>Basidiomycota</taxon>
        <taxon>Agaricomycotina</taxon>
        <taxon>Agaricomycetes</taxon>
        <taxon>Agaricomycetidae</taxon>
        <taxon>Agaricales</taxon>
        <taxon>Agaricineae</taxon>
        <taxon>Agaricaceae</taxon>
        <taxon>Leucocoprinus</taxon>
    </lineage>
</organism>
<dbReference type="EMBL" id="JANIEX010000504">
    <property type="protein sequence ID" value="KAJ3566220.1"/>
    <property type="molecule type" value="Genomic_DNA"/>
</dbReference>
<comment type="similarity">
    <text evidence="1">Belongs to the short-chain dehydrogenases/reductases (SDR) family.</text>
</comment>
<keyword evidence="2" id="KW-0521">NADP</keyword>
<reference evidence="4" key="1">
    <citation type="submission" date="2022-07" db="EMBL/GenBank/DDBJ databases">
        <title>Genome Sequence of Leucocoprinus birnbaumii.</title>
        <authorList>
            <person name="Buettner E."/>
        </authorList>
    </citation>
    <scope>NUCLEOTIDE SEQUENCE</scope>
    <source>
        <strain evidence="4">VT141</strain>
    </source>
</reference>
<protein>
    <submittedName>
        <fullName evidence="4">Uncharacterized protein</fullName>
    </submittedName>
</protein>
<dbReference type="Pfam" id="PF13561">
    <property type="entry name" value="adh_short_C2"/>
    <property type="match status" value="1"/>
</dbReference>
<keyword evidence="3" id="KW-0560">Oxidoreductase</keyword>
<sequence length="306" mass="32553">MLLLLLRDCDLKDSESQEVTYFNLPGAQQSITGQLPNNHSCSEYSITVDMAKQSLTSFSLNDKVGLITGAASGIGLATAKVFLDANIKGLLLVDQTQEALDCVFQQLTSDEISRCDCLAADVSSGNSNYAEQAIKKWGHLDIAVLNAGIGSELKSILETDVKTWDRIMEVNARGGLQQCARVMVKRNSGSIVITASQLGLQGSPLLSAYSASKWAVRGLALTAAEELTPLGIRVNSVCPGPIVTPLINDMKGEDGNGWQRMADATLMKRLGQPNEIANAILYLASDAASFCSGTTLKVDGGYAKFG</sequence>
<dbReference type="PRINTS" id="PR00080">
    <property type="entry name" value="SDRFAMILY"/>
</dbReference>
<keyword evidence="5" id="KW-1185">Reference proteome</keyword>
<dbReference type="Gene3D" id="3.40.50.720">
    <property type="entry name" value="NAD(P)-binding Rossmann-like Domain"/>
    <property type="match status" value="1"/>
</dbReference>
<dbReference type="GO" id="GO:0016491">
    <property type="term" value="F:oxidoreductase activity"/>
    <property type="evidence" value="ECO:0007669"/>
    <property type="project" value="UniProtKB-KW"/>
</dbReference>
<dbReference type="PANTHER" id="PTHR24321:SF8">
    <property type="entry name" value="ESTRADIOL 17-BETA-DEHYDROGENASE 8-RELATED"/>
    <property type="match status" value="1"/>
</dbReference>
<dbReference type="InterPro" id="IPR002347">
    <property type="entry name" value="SDR_fam"/>
</dbReference>
<dbReference type="InterPro" id="IPR020904">
    <property type="entry name" value="Sc_DH/Rdtase_CS"/>
</dbReference>
<dbReference type="SUPFAM" id="SSF51735">
    <property type="entry name" value="NAD(P)-binding Rossmann-fold domains"/>
    <property type="match status" value="1"/>
</dbReference>
<dbReference type="CDD" id="cd05233">
    <property type="entry name" value="SDR_c"/>
    <property type="match status" value="1"/>
</dbReference>
<evidence type="ECO:0000313" key="5">
    <source>
        <dbReference type="Proteomes" id="UP001213000"/>
    </source>
</evidence>
<dbReference type="AlphaFoldDB" id="A0AAD5YUW4"/>
<dbReference type="PRINTS" id="PR00081">
    <property type="entry name" value="GDHRDH"/>
</dbReference>
<dbReference type="PROSITE" id="PS00061">
    <property type="entry name" value="ADH_SHORT"/>
    <property type="match status" value="1"/>
</dbReference>
<dbReference type="PANTHER" id="PTHR24321">
    <property type="entry name" value="DEHYDROGENASES, SHORT CHAIN"/>
    <property type="match status" value="1"/>
</dbReference>